<sequence>LISSAHDYQFDIGGCGSVSVSQDPLGAIGAGCGSTVWDAGLCISAFLGRQGSLERLGTVVELGAGTGIVGISLAKLGAGRVICTDRPNCLPLLAHNVAMNECTASISVLPLTWANADHISQLKETISPYHIDMLICSDLFAWPDLYQALADTIMSLSSERTRVLMAYEERDVEKEGDFFRLLNKRFAISEVEPSLMHPSYSAKDLHIFQACFKPECIGSTAPAE</sequence>
<name>A0A0H5QIT3_9EUKA</name>
<dbReference type="CDD" id="cd02440">
    <property type="entry name" value="AdoMet_MTases"/>
    <property type="match status" value="1"/>
</dbReference>
<accession>A0A0H5QIT3</accession>
<dbReference type="InterPro" id="IPR029063">
    <property type="entry name" value="SAM-dependent_MTases_sf"/>
</dbReference>
<organism evidence="1">
    <name type="scientific">Spongospora subterranea</name>
    <dbReference type="NCBI Taxonomy" id="70186"/>
    <lineage>
        <taxon>Eukaryota</taxon>
        <taxon>Sar</taxon>
        <taxon>Rhizaria</taxon>
        <taxon>Endomyxa</taxon>
        <taxon>Phytomyxea</taxon>
        <taxon>Plasmodiophorida</taxon>
        <taxon>Plasmodiophoridae</taxon>
        <taxon>Spongospora</taxon>
    </lineage>
</organism>
<dbReference type="InterPro" id="IPR019410">
    <property type="entry name" value="Methyltransf_16"/>
</dbReference>
<dbReference type="AlphaFoldDB" id="A0A0H5QIT3"/>
<dbReference type="SUPFAM" id="SSF53335">
    <property type="entry name" value="S-adenosyl-L-methionine-dependent methyltransferases"/>
    <property type="match status" value="1"/>
</dbReference>
<evidence type="ECO:0008006" key="2">
    <source>
        <dbReference type="Google" id="ProtNLM"/>
    </source>
</evidence>
<reference evidence="1" key="1">
    <citation type="submission" date="2015-04" db="EMBL/GenBank/DDBJ databases">
        <title>The genome sequence of the plant pathogenic Rhizarian Plasmodiophora brassicae reveals insights in its biotrophic life cycle and the origin of chitin synthesis.</title>
        <authorList>
            <person name="Schwelm A."/>
            <person name="Fogelqvist J."/>
            <person name="Knaust A."/>
            <person name="Julke S."/>
            <person name="Lilja T."/>
            <person name="Dhandapani V."/>
            <person name="Bonilla-Rosso G."/>
            <person name="Karlsson M."/>
            <person name="Shevchenko A."/>
            <person name="Choi S.R."/>
            <person name="Kim H.G."/>
            <person name="Park J.Y."/>
            <person name="Lim Y.P."/>
            <person name="Ludwig-Muller J."/>
            <person name="Dixelius C."/>
        </authorList>
    </citation>
    <scope>NUCLEOTIDE SEQUENCE</scope>
    <source>
        <tissue evidence="1">Potato root galls</tissue>
    </source>
</reference>
<dbReference type="PANTHER" id="PTHR14614:SF109">
    <property type="entry name" value="RIBOSOMAL LYSINE N-METHYLTRANSFERASE 5"/>
    <property type="match status" value="1"/>
</dbReference>
<dbReference type="Pfam" id="PF10294">
    <property type="entry name" value="Methyltransf_16"/>
    <property type="match status" value="1"/>
</dbReference>
<dbReference type="PANTHER" id="PTHR14614">
    <property type="entry name" value="HEPATOCELLULAR CARCINOMA-ASSOCIATED ANTIGEN"/>
    <property type="match status" value="1"/>
</dbReference>
<protein>
    <recommendedName>
        <fullName evidence="2">Methyltransferase small domain-containing protein</fullName>
    </recommendedName>
</protein>
<feature type="non-terminal residue" evidence="1">
    <location>
        <position position="1"/>
    </location>
</feature>
<dbReference type="EMBL" id="HACM01001558">
    <property type="protein sequence ID" value="CRZ02000.1"/>
    <property type="molecule type" value="Transcribed_RNA"/>
</dbReference>
<dbReference type="Gene3D" id="3.40.50.150">
    <property type="entry name" value="Vaccinia Virus protein VP39"/>
    <property type="match status" value="1"/>
</dbReference>
<evidence type="ECO:0000313" key="1">
    <source>
        <dbReference type="EMBL" id="CRZ02000.1"/>
    </source>
</evidence>
<proteinExistence type="predicted"/>